<evidence type="ECO:0008006" key="10">
    <source>
        <dbReference type="Google" id="ProtNLM"/>
    </source>
</evidence>
<dbReference type="Pfam" id="PF10233">
    <property type="entry name" value="Cg6151-P"/>
    <property type="match status" value="1"/>
</dbReference>
<evidence type="ECO:0000256" key="3">
    <source>
        <dbReference type="ARBA" id="ARBA00022692"/>
    </source>
</evidence>
<gene>
    <name evidence="8" type="ORF">G6F64_003968</name>
</gene>
<keyword evidence="4 7" id="KW-1133">Transmembrane helix</keyword>
<evidence type="ECO:0000313" key="9">
    <source>
        <dbReference type="Proteomes" id="UP000716291"/>
    </source>
</evidence>
<keyword evidence="9" id="KW-1185">Reference proteome</keyword>
<evidence type="ECO:0000256" key="1">
    <source>
        <dbReference type="ARBA" id="ARBA00004127"/>
    </source>
</evidence>
<dbReference type="GO" id="GO:0000139">
    <property type="term" value="C:Golgi membrane"/>
    <property type="evidence" value="ECO:0007669"/>
    <property type="project" value="TreeGrafter"/>
</dbReference>
<reference evidence="8" key="1">
    <citation type="journal article" date="2020" name="Microb. Genom.">
        <title>Genetic diversity of clinical and environmental Mucorales isolates obtained from an investigation of mucormycosis cases among solid organ transplant recipients.</title>
        <authorList>
            <person name="Nguyen M.H."/>
            <person name="Kaul D."/>
            <person name="Muto C."/>
            <person name="Cheng S.J."/>
            <person name="Richter R.A."/>
            <person name="Bruno V.M."/>
            <person name="Liu G."/>
            <person name="Beyhan S."/>
            <person name="Sundermann A.J."/>
            <person name="Mounaud S."/>
            <person name="Pasculle A.W."/>
            <person name="Nierman W.C."/>
            <person name="Driscoll E."/>
            <person name="Cumbie R."/>
            <person name="Clancy C.J."/>
            <person name="Dupont C.L."/>
        </authorList>
    </citation>
    <scope>NUCLEOTIDE SEQUENCE</scope>
    <source>
        <strain evidence="8">GL11</strain>
    </source>
</reference>
<dbReference type="EMBL" id="JAANQT010000413">
    <property type="protein sequence ID" value="KAG1311219.1"/>
    <property type="molecule type" value="Genomic_DNA"/>
</dbReference>
<protein>
    <recommendedName>
        <fullName evidence="10">Golgi apparatus membrane protein TVP18</fullName>
    </recommendedName>
</protein>
<evidence type="ECO:0000256" key="6">
    <source>
        <dbReference type="SAM" id="Coils"/>
    </source>
</evidence>
<sequence>MGVFDEIKSKNFSLYGQWLGIISIILLIALGIVGFMQHVVFSIVGWVIAFILIGIEVPLCLKLCPTSPKFDSFIAYFENCYFRALIYLAFAVVMFLSNLLNVGPLIATGVSLLLAAICYGIAAFSGQAFASSRIFGGTGVDNVKLNSLRAEAETATSLGDDFANKIKQLEEENIQKGHEITSFKVKNERLEARLKRIEDELIQVNLKAQESNQKSEDLEKHVTDLEQELENAEKKNDELKEMNKVVKEELEEFVRQLEVA</sequence>
<name>A0A9P6XE05_RHIOR</name>
<dbReference type="GO" id="GO:0016192">
    <property type="term" value="P:vesicle-mediated transport"/>
    <property type="evidence" value="ECO:0007669"/>
    <property type="project" value="TreeGrafter"/>
</dbReference>
<dbReference type="AlphaFoldDB" id="A0A9P6XE05"/>
<dbReference type="SUPFAM" id="SSF57997">
    <property type="entry name" value="Tropomyosin"/>
    <property type="match status" value="1"/>
</dbReference>
<proteinExistence type="inferred from homology"/>
<comment type="caution">
    <text evidence="8">The sequence shown here is derived from an EMBL/GenBank/DDBJ whole genome shotgun (WGS) entry which is preliminary data.</text>
</comment>
<dbReference type="PANTHER" id="PTHR13314:SF2">
    <property type="entry name" value="CALCIUM CHANNEL FLOWER HOMOLOG"/>
    <property type="match status" value="1"/>
</dbReference>
<evidence type="ECO:0000313" key="8">
    <source>
        <dbReference type="EMBL" id="KAG1311219.1"/>
    </source>
</evidence>
<accession>A0A9P6XE05</accession>
<dbReference type="PANTHER" id="PTHR13314">
    <property type="entry name" value="CALCIUM CHANNEL FLOWER HOMOLOG"/>
    <property type="match status" value="1"/>
</dbReference>
<keyword evidence="3 7" id="KW-0812">Transmembrane</keyword>
<feature type="transmembrane region" description="Helical" evidence="7">
    <location>
        <begin position="39"/>
        <end position="61"/>
    </location>
</feature>
<feature type="transmembrane region" description="Helical" evidence="7">
    <location>
        <begin position="102"/>
        <end position="124"/>
    </location>
</feature>
<evidence type="ECO:0000256" key="7">
    <source>
        <dbReference type="SAM" id="Phobius"/>
    </source>
</evidence>
<dbReference type="OrthoDB" id="128924at2759"/>
<comment type="subcellular location">
    <subcellularLocation>
        <location evidence="1">Endomembrane system</location>
        <topology evidence="1">Multi-pass membrane protein</topology>
    </subcellularLocation>
</comment>
<feature type="transmembrane region" description="Helical" evidence="7">
    <location>
        <begin position="12"/>
        <end position="33"/>
    </location>
</feature>
<dbReference type="Proteomes" id="UP000716291">
    <property type="component" value="Unassembled WGS sequence"/>
</dbReference>
<organism evidence="8 9">
    <name type="scientific">Rhizopus oryzae</name>
    <name type="common">Mucormycosis agent</name>
    <name type="synonym">Rhizopus arrhizus var. delemar</name>
    <dbReference type="NCBI Taxonomy" id="64495"/>
    <lineage>
        <taxon>Eukaryota</taxon>
        <taxon>Fungi</taxon>
        <taxon>Fungi incertae sedis</taxon>
        <taxon>Mucoromycota</taxon>
        <taxon>Mucoromycotina</taxon>
        <taxon>Mucoromycetes</taxon>
        <taxon>Mucorales</taxon>
        <taxon>Mucorineae</taxon>
        <taxon>Rhizopodaceae</taxon>
        <taxon>Rhizopus</taxon>
    </lineage>
</organism>
<dbReference type="SMART" id="SM01077">
    <property type="entry name" value="Cg6151-P"/>
    <property type="match status" value="1"/>
</dbReference>
<feature type="coiled-coil region" evidence="6">
    <location>
        <begin position="180"/>
        <end position="256"/>
    </location>
</feature>
<dbReference type="CDD" id="cd14686">
    <property type="entry name" value="bZIP"/>
    <property type="match status" value="1"/>
</dbReference>
<evidence type="ECO:0000256" key="2">
    <source>
        <dbReference type="ARBA" id="ARBA00005738"/>
    </source>
</evidence>
<evidence type="ECO:0000256" key="4">
    <source>
        <dbReference type="ARBA" id="ARBA00022989"/>
    </source>
</evidence>
<dbReference type="InterPro" id="IPR019365">
    <property type="entry name" value="TVP18/Ca-channel_flower"/>
</dbReference>
<keyword evidence="6" id="KW-0175">Coiled coil</keyword>
<comment type="similarity">
    <text evidence="2">Belongs to the TVP18 family.</text>
</comment>
<feature type="transmembrane region" description="Helical" evidence="7">
    <location>
        <begin position="73"/>
        <end position="96"/>
    </location>
</feature>
<keyword evidence="5 7" id="KW-0472">Membrane</keyword>
<evidence type="ECO:0000256" key="5">
    <source>
        <dbReference type="ARBA" id="ARBA00023136"/>
    </source>
</evidence>
<dbReference type="Gene3D" id="1.20.5.170">
    <property type="match status" value="1"/>
</dbReference>